<evidence type="ECO:0000313" key="2">
    <source>
        <dbReference type="EMBL" id="MBP1473681.1"/>
    </source>
</evidence>
<keyword evidence="1" id="KW-0732">Signal</keyword>
<organism evidence="2 3">
    <name type="scientific">Frateuria flava</name>
    <dbReference type="NCBI Taxonomy" id="2821489"/>
    <lineage>
        <taxon>Bacteria</taxon>
        <taxon>Pseudomonadati</taxon>
        <taxon>Pseudomonadota</taxon>
        <taxon>Gammaproteobacteria</taxon>
        <taxon>Lysobacterales</taxon>
        <taxon>Rhodanobacteraceae</taxon>
        <taxon>Frateuria</taxon>
    </lineage>
</organism>
<dbReference type="Proteomes" id="UP000823790">
    <property type="component" value="Unassembled WGS sequence"/>
</dbReference>
<name>A0ABS4DKU8_9GAMM</name>
<proteinExistence type="predicted"/>
<sequence length="193" mass="20732">MKRRIDPILIGFVGAALLATVPAVAAAVTQAEQDAAWNFMHHRAGPLVQAVRDATARYRDVSQAEADGYTPVLGCVSGPDMGAMGMHYLKASLLGDGMVDVAHPELLVYEPLHGGGARLVAVEYLALADVWDGAHADGSPPLLMGQLFDHTDAPNRFRLPAHYSLHVWAWKYNPAGVFSMWNPRVSCAAFTGV</sequence>
<protein>
    <submittedName>
        <fullName evidence="2">Uncharacterized protein</fullName>
    </submittedName>
</protein>
<comment type="caution">
    <text evidence="2">The sequence shown here is derived from an EMBL/GenBank/DDBJ whole genome shotgun (WGS) entry which is preliminary data.</text>
</comment>
<dbReference type="EMBL" id="JAGJRS010000011">
    <property type="protein sequence ID" value="MBP1473681.1"/>
    <property type="molecule type" value="Genomic_DNA"/>
</dbReference>
<evidence type="ECO:0000256" key="1">
    <source>
        <dbReference type="SAM" id="SignalP"/>
    </source>
</evidence>
<accession>A0ABS4DKU8</accession>
<gene>
    <name evidence="2" type="ORF">J7I44_05175</name>
</gene>
<dbReference type="RefSeq" id="WP_209616882.1">
    <property type="nucleotide sequence ID" value="NZ_JAGJRS010000011.1"/>
</dbReference>
<keyword evidence="3" id="KW-1185">Reference proteome</keyword>
<evidence type="ECO:0000313" key="3">
    <source>
        <dbReference type="Proteomes" id="UP000823790"/>
    </source>
</evidence>
<feature type="chain" id="PRO_5046858132" evidence="1">
    <location>
        <begin position="26"/>
        <end position="193"/>
    </location>
</feature>
<feature type="signal peptide" evidence="1">
    <location>
        <begin position="1"/>
        <end position="25"/>
    </location>
</feature>
<reference evidence="2 3" key="1">
    <citation type="submission" date="2021-04" db="EMBL/GenBank/DDBJ databases">
        <authorList>
            <person name="Huq M.A."/>
        </authorList>
    </citation>
    <scope>NUCLEOTIDE SEQUENCE [LARGE SCALE GENOMIC DNA]</scope>
    <source>
        <strain evidence="2 3">MAH-13</strain>
    </source>
</reference>